<evidence type="ECO:0000313" key="1">
    <source>
        <dbReference type="EMBL" id="CAK9256856.1"/>
    </source>
</evidence>
<name>A0ABP0VSP8_9BRYO</name>
<protein>
    <submittedName>
        <fullName evidence="1">Uncharacterized protein</fullName>
    </submittedName>
</protein>
<accession>A0ABP0VSP8</accession>
<dbReference type="EMBL" id="OZ020105">
    <property type="protein sequence ID" value="CAK9256856.1"/>
    <property type="molecule type" value="Genomic_DNA"/>
</dbReference>
<reference evidence="1" key="1">
    <citation type="submission" date="2024-02" db="EMBL/GenBank/DDBJ databases">
        <authorList>
            <consortium name="ELIXIR-Norway"/>
            <consortium name="Elixir Norway"/>
        </authorList>
    </citation>
    <scope>NUCLEOTIDE SEQUENCE</scope>
</reference>
<keyword evidence="2" id="KW-1185">Reference proteome</keyword>
<proteinExistence type="predicted"/>
<evidence type="ECO:0000313" key="2">
    <source>
        <dbReference type="Proteomes" id="UP001497444"/>
    </source>
</evidence>
<sequence length="212" mass="23900">MVPESTSFWRNSSTGENSEWVVDQECTITPKEDAAISLDSDMGTEGSEHGEVFADLVKQFESEDEFGEDELAKLIEAEGPLEILQLMLQEQADDFMNEEITEGNDYADWIRWVVDAEQSMRDERTPKDMVTLVSQQHRSTDIAVVPTLQQVMPTRNDESECATTARLGSSVHEERDTRWSEICQRIKVDRNLDEGILGSARAISGCFCLEQG</sequence>
<gene>
    <name evidence="1" type="ORF">CSSPJE1EN1_LOCUS2334</name>
</gene>
<organism evidence="1 2">
    <name type="scientific">Sphagnum jensenii</name>
    <dbReference type="NCBI Taxonomy" id="128206"/>
    <lineage>
        <taxon>Eukaryota</taxon>
        <taxon>Viridiplantae</taxon>
        <taxon>Streptophyta</taxon>
        <taxon>Embryophyta</taxon>
        <taxon>Bryophyta</taxon>
        <taxon>Sphagnophytina</taxon>
        <taxon>Sphagnopsida</taxon>
        <taxon>Sphagnales</taxon>
        <taxon>Sphagnaceae</taxon>
        <taxon>Sphagnum</taxon>
    </lineage>
</organism>
<dbReference type="Proteomes" id="UP001497444">
    <property type="component" value="Chromosome 10"/>
</dbReference>